<keyword evidence="2" id="KW-0472">Membrane</keyword>
<reference evidence="3 4" key="1">
    <citation type="submission" date="2018-05" db="EMBL/GenBank/DDBJ databases">
        <title>Genomic Encyclopedia of Archaeal and Bacterial Type Strains, Phase II (KMG-II): from individual species to whole genera.</title>
        <authorList>
            <person name="Goeker M."/>
        </authorList>
    </citation>
    <scope>NUCLEOTIDE SEQUENCE [LARGE SCALE GENOMIC DNA]</scope>
    <source>
        <strain evidence="3 4">DSM 45184</strain>
    </source>
</reference>
<protein>
    <submittedName>
        <fullName evidence="3">Uncharacterized protein</fullName>
    </submittedName>
</protein>
<dbReference type="RefSeq" id="WP_109595670.1">
    <property type="nucleotide sequence ID" value="NZ_BONA01000053.1"/>
</dbReference>
<dbReference type="EMBL" id="QGGR01000010">
    <property type="protein sequence ID" value="PWK46230.1"/>
    <property type="molecule type" value="Genomic_DNA"/>
</dbReference>
<dbReference type="Proteomes" id="UP000245697">
    <property type="component" value="Unassembled WGS sequence"/>
</dbReference>
<feature type="region of interest" description="Disordered" evidence="1">
    <location>
        <begin position="1"/>
        <end position="31"/>
    </location>
</feature>
<keyword evidence="2" id="KW-1133">Transmembrane helix</keyword>
<proteinExistence type="predicted"/>
<name>A0A316FEN4_9ACTN</name>
<organism evidence="3 4">
    <name type="scientific">Actinoplanes xinjiangensis</name>
    <dbReference type="NCBI Taxonomy" id="512350"/>
    <lineage>
        <taxon>Bacteria</taxon>
        <taxon>Bacillati</taxon>
        <taxon>Actinomycetota</taxon>
        <taxon>Actinomycetes</taxon>
        <taxon>Micromonosporales</taxon>
        <taxon>Micromonosporaceae</taxon>
        <taxon>Actinoplanes</taxon>
    </lineage>
</organism>
<accession>A0A316FEN4</accession>
<evidence type="ECO:0000256" key="2">
    <source>
        <dbReference type="SAM" id="Phobius"/>
    </source>
</evidence>
<evidence type="ECO:0000313" key="4">
    <source>
        <dbReference type="Proteomes" id="UP000245697"/>
    </source>
</evidence>
<dbReference type="OrthoDB" id="5111891at2"/>
<evidence type="ECO:0000256" key="1">
    <source>
        <dbReference type="SAM" id="MobiDB-lite"/>
    </source>
</evidence>
<gene>
    <name evidence="3" type="ORF">BC793_110224</name>
</gene>
<keyword evidence="2" id="KW-0812">Transmembrane</keyword>
<dbReference type="AlphaFoldDB" id="A0A316FEN4"/>
<sequence length="149" mass="15888">MTFPSGDPWGTPSPPAASATPGSPENLAMPEPSGPVIVEIAEMQITSTLVLTPVGDLPLAGSRWLVTDHWLSQRRTPTWAKIVAFGGICFTAGLSLFLLLFKEPVAQGTVNVTVTSGQHQYVARVPVQHEDDVAAINQQVNYIRSLAAL</sequence>
<comment type="caution">
    <text evidence="3">The sequence shown here is derived from an EMBL/GenBank/DDBJ whole genome shotgun (WGS) entry which is preliminary data.</text>
</comment>
<keyword evidence="4" id="KW-1185">Reference proteome</keyword>
<feature type="transmembrane region" description="Helical" evidence="2">
    <location>
        <begin position="82"/>
        <end position="101"/>
    </location>
</feature>
<evidence type="ECO:0000313" key="3">
    <source>
        <dbReference type="EMBL" id="PWK46230.1"/>
    </source>
</evidence>